<protein>
    <recommendedName>
        <fullName evidence="3">Primosomal protein N' (Replication factor Y)-superfamily II helicase</fullName>
    </recommendedName>
</protein>
<dbReference type="InterPro" id="IPR010807">
    <property type="entry name" value="YfgJ-like"/>
</dbReference>
<evidence type="ECO:0008006" key="3">
    <source>
        <dbReference type="Google" id="ProtNLM"/>
    </source>
</evidence>
<dbReference type="EMBL" id="MRUL01000019">
    <property type="protein sequence ID" value="OON37564.1"/>
    <property type="molecule type" value="Genomic_DNA"/>
</dbReference>
<dbReference type="OrthoDB" id="5405751at2"/>
<gene>
    <name evidence="1" type="ORF">BTJ39_19710</name>
</gene>
<organism evidence="1 2">
    <name type="scientific">Izhakiella australiensis</name>
    <dbReference type="NCBI Taxonomy" id="1926881"/>
    <lineage>
        <taxon>Bacteria</taxon>
        <taxon>Pseudomonadati</taxon>
        <taxon>Pseudomonadota</taxon>
        <taxon>Gammaproteobacteria</taxon>
        <taxon>Enterobacterales</taxon>
        <taxon>Erwiniaceae</taxon>
        <taxon>Izhakiella</taxon>
    </lineage>
</organism>
<dbReference type="SUPFAM" id="SSF161187">
    <property type="entry name" value="YfgJ-like"/>
    <property type="match status" value="1"/>
</dbReference>
<dbReference type="STRING" id="1926881.BTJ39_19710"/>
<evidence type="ECO:0000313" key="2">
    <source>
        <dbReference type="Proteomes" id="UP000190667"/>
    </source>
</evidence>
<evidence type="ECO:0000313" key="1">
    <source>
        <dbReference type="EMBL" id="OON37564.1"/>
    </source>
</evidence>
<sequence>MPLCPHDKQLLDESASGFDCPACGRHFGSQPLCPECGEALKVLKACGAVDYFCKTHGMVSRSRAIVS</sequence>
<dbReference type="Proteomes" id="UP000190667">
    <property type="component" value="Unassembled WGS sequence"/>
</dbReference>
<dbReference type="Gene3D" id="2.10.290.10">
    <property type="entry name" value="YfgJ-like"/>
    <property type="match status" value="1"/>
</dbReference>
<dbReference type="InterPro" id="IPR029037">
    <property type="entry name" value="DUF1407/YfgJ-like_sf"/>
</dbReference>
<name>A0A1S8YEN9_9GAMM</name>
<reference evidence="1 2" key="1">
    <citation type="submission" date="2016-12" db="EMBL/GenBank/DDBJ databases">
        <title>Izhakiella australiana sp. nov. of genus Izhakiella isolated from Australian desert.</title>
        <authorList>
            <person name="Ji M."/>
        </authorList>
    </citation>
    <scope>NUCLEOTIDE SEQUENCE [LARGE SCALE GENOMIC DNA]</scope>
    <source>
        <strain evidence="1 2">D4N98</strain>
    </source>
</reference>
<keyword evidence="2" id="KW-1185">Reference proteome</keyword>
<proteinExistence type="predicted"/>
<dbReference type="AlphaFoldDB" id="A0A1S8YEN9"/>
<accession>A0A1S8YEN9</accession>
<dbReference type="RefSeq" id="WP_078004428.1">
    <property type="nucleotide sequence ID" value="NZ_MRUL01000019.1"/>
</dbReference>
<dbReference type="Pfam" id="PF07191">
    <property type="entry name" value="Zn_ribbon_6"/>
    <property type="match status" value="1"/>
</dbReference>
<comment type="caution">
    <text evidence="1">The sequence shown here is derived from an EMBL/GenBank/DDBJ whole genome shotgun (WGS) entry which is preliminary data.</text>
</comment>